<keyword evidence="1" id="KW-1133">Transmembrane helix</keyword>
<dbReference type="EMBL" id="CAJOBJ010366988">
    <property type="protein sequence ID" value="CAF5221563.1"/>
    <property type="molecule type" value="Genomic_DNA"/>
</dbReference>
<sequence>YHGFQVATFLQHDDDGMNMFFILALIFFLLVS</sequence>
<dbReference type="AlphaFoldDB" id="A0A8S3JXV2"/>
<keyword evidence="1" id="KW-0812">Transmembrane</keyword>
<feature type="transmembrane region" description="Helical" evidence="1">
    <location>
        <begin position="16"/>
        <end position="31"/>
    </location>
</feature>
<comment type="caution">
    <text evidence="2">The sequence shown here is derived from an EMBL/GenBank/DDBJ whole genome shotgun (WGS) entry which is preliminary data.</text>
</comment>
<gene>
    <name evidence="2" type="ORF">GIL414_LOCUS84611</name>
</gene>
<accession>A0A8S3JXV2</accession>
<feature type="non-terminal residue" evidence="2">
    <location>
        <position position="1"/>
    </location>
</feature>
<protein>
    <submittedName>
        <fullName evidence="2">Uncharacterized protein</fullName>
    </submittedName>
</protein>
<evidence type="ECO:0000313" key="2">
    <source>
        <dbReference type="EMBL" id="CAF5221563.1"/>
    </source>
</evidence>
<organism evidence="2 3">
    <name type="scientific">Rotaria magnacalcarata</name>
    <dbReference type="NCBI Taxonomy" id="392030"/>
    <lineage>
        <taxon>Eukaryota</taxon>
        <taxon>Metazoa</taxon>
        <taxon>Spiralia</taxon>
        <taxon>Gnathifera</taxon>
        <taxon>Rotifera</taxon>
        <taxon>Eurotatoria</taxon>
        <taxon>Bdelloidea</taxon>
        <taxon>Philodinida</taxon>
        <taxon>Philodinidae</taxon>
        <taxon>Rotaria</taxon>
    </lineage>
</organism>
<reference evidence="2" key="1">
    <citation type="submission" date="2021-02" db="EMBL/GenBank/DDBJ databases">
        <authorList>
            <person name="Nowell W R."/>
        </authorList>
    </citation>
    <scope>NUCLEOTIDE SEQUENCE</scope>
</reference>
<keyword evidence="1" id="KW-0472">Membrane</keyword>
<evidence type="ECO:0000256" key="1">
    <source>
        <dbReference type="SAM" id="Phobius"/>
    </source>
</evidence>
<proteinExistence type="predicted"/>
<name>A0A8S3JXV2_9BILA</name>
<evidence type="ECO:0000313" key="3">
    <source>
        <dbReference type="Proteomes" id="UP000681720"/>
    </source>
</evidence>
<dbReference type="Proteomes" id="UP000681720">
    <property type="component" value="Unassembled WGS sequence"/>
</dbReference>